<dbReference type="PROSITE" id="PS50020">
    <property type="entry name" value="WW_DOMAIN_2"/>
    <property type="match status" value="2"/>
</dbReference>
<name>A0A8H7U9Z8_MORIS</name>
<dbReference type="SMART" id="SM00441">
    <property type="entry name" value="FF"/>
    <property type="match status" value="5"/>
</dbReference>
<keyword evidence="6" id="KW-0175">Coiled coil</keyword>
<evidence type="ECO:0000259" key="9">
    <source>
        <dbReference type="PROSITE" id="PS51676"/>
    </source>
</evidence>
<feature type="domain" description="FF" evidence="9">
    <location>
        <begin position="208"/>
        <end position="264"/>
    </location>
</feature>
<dbReference type="Pfam" id="PF00397">
    <property type="entry name" value="WW"/>
    <property type="match status" value="2"/>
</dbReference>
<gene>
    <name evidence="10" type="ORF">INT43_003078</name>
</gene>
<evidence type="ECO:0000256" key="4">
    <source>
        <dbReference type="ARBA" id="ARBA00023187"/>
    </source>
</evidence>
<feature type="coiled-coil region" evidence="6">
    <location>
        <begin position="180"/>
        <end position="215"/>
    </location>
</feature>
<dbReference type="GO" id="GO:0045292">
    <property type="term" value="P:mRNA cis splicing, via spliceosome"/>
    <property type="evidence" value="ECO:0007669"/>
    <property type="project" value="InterPro"/>
</dbReference>
<dbReference type="InterPro" id="IPR036020">
    <property type="entry name" value="WW_dom_sf"/>
</dbReference>
<dbReference type="AlphaFoldDB" id="A0A8H7U9Z8"/>
<dbReference type="GO" id="GO:0003723">
    <property type="term" value="F:RNA binding"/>
    <property type="evidence" value="ECO:0007669"/>
    <property type="project" value="TreeGrafter"/>
</dbReference>
<evidence type="ECO:0000313" key="11">
    <source>
        <dbReference type="Proteomes" id="UP000654370"/>
    </source>
</evidence>
<sequence length="622" mass="73538">LWTEHTTPEGRKYWFNNATKTSTWEKPEDLLTEVEKALRECEWQEHTTPEGKKYYSHKTTKESRWVMPDEYKDSLEKGQQAEEAKKQASPEPPIDHMETDNTPKPQEHHEQLPSPAPVVPPVSIPAPKPQIQQPAVLEFATKEQAEAAFIDLLRKTGVKSDWTWEQTMRAIITLPMYRALKTLQERKTAFNKHIEQEARREKEQQQETEKRVREEFLNLLSESSAIRVTTRYRKAASLFGDNSAWTAITSERYRQALYDDYIHELARKEKDKQRELRKQSMDRFAELLRSIPEITHRTTWKQAQELYTTVPEFQDKEKFRGMDKLDFLAVFEDHVKHLEQVESDQRARVADVKKRTQRKHRDNFKALLAELRASKLINAKTDWMEMYPHIKDDARYQDMLGQPGSTPLDLFWDVVDELGERFYQQKRIVYDILKSTKFDFTPDTQYAEFEEVLKPYPEVAERVEIENLKLIFEHLQEKEVRRAKEDKRRREKKIKRRQDALKSAIKRLKPSVEIDSTWEDHSTAITALEEYQELADEDLAKEVFDKYIHRLKEKSEKKRLSDDDDEEGMIPDEDAEVTRRSKSLHKSPHQMPTAMDLDSNDANRVSEEEGDALDDYVKRSGR</sequence>
<feature type="domain" description="FF" evidence="9">
    <location>
        <begin position="357"/>
        <end position="417"/>
    </location>
</feature>
<comment type="subcellular location">
    <subcellularLocation>
        <location evidence="1">Nucleus</location>
    </subcellularLocation>
</comment>
<organism evidence="10 11">
    <name type="scientific">Mortierella isabellina</name>
    <name type="common">Filamentous fungus</name>
    <name type="synonym">Umbelopsis isabellina</name>
    <dbReference type="NCBI Taxonomy" id="91625"/>
    <lineage>
        <taxon>Eukaryota</taxon>
        <taxon>Fungi</taxon>
        <taxon>Fungi incertae sedis</taxon>
        <taxon>Mucoromycota</taxon>
        <taxon>Mucoromycotina</taxon>
        <taxon>Umbelopsidomycetes</taxon>
        <taxon>Umbelopsidales</taxon>
        <taxon>Umbelopsidaceae</taxon>
        <taxon>Umbelopsis</taxon>
    </lineage>
</organism>
<keyword evidence="3" id="KW-0677">Repeat</keyword>
<evidence type="ECO:0000256" key="1">
    <source>
        <dbReference type="ARBA" id="ARBA00004123"/>
    </source>
</evidence>
<dbReference type="GO" id="GO:0071004">
    <property type="term" value="C:U2-type prespliceosome"/>
    <property type="evidence" value="ECO:0007669"/>
    <property type="project" value="TreeGrafter"/>
</dbReference>
<feature type="domain" description="WW" evidence="8">
    <location>
        <begin position="43"/>
        <end position="70"/>
    </location>
</feature>
<dbReference type="InterPro" id="IPR001202">
    <property type="entry name" value="WW_dom"/>
</dbReference>
<feature type="non-terminal residue" evidence="10">
    <location>
        <position position="1"/>
    </location>
</feature>
<dbReference type="EMBL" id="JAEPQZ010000008">
    <property type="protein sequence ID" value="KAG2177831.1"/>
    <property type="molecule type" value="Genomic_DNA"/>
</dbReference>
<dbReference type="SUPFAM" id="SSF51045">
    <property type="entry name" value="WW domain"/>
    <property type="match status" value="2"/>
</dbReference>
<dbReference type="Proteomes" id="UP000654370">
    <property type="component" value="Unassembled WGS sequence"/>
</dbReference>
<dbReference type="FunFam" id="1.10.10.440:FF:000013">
    <property type="entry name" value="pre-mRNA-processing protein 40A isoform X1"/>
    <property type="match status" value="1"/>
</dbReference>
<proteinExistence type="predicted"/>
<feature type="domain" description="WW" evidence="8">
    <location>
        <begin position="1"/>
        <end position="29"/>
    </location>
</feature>
<dbReference type="InterPro" id="IPR039726">
    <property type="entry name" value="Prp40-like"/>
</dbReference>
<dbReference type="PANTHER" id="PTHR11864">
    <property type="entry name" value="PRE-MRNA-PROCESSING PROTEIN PRP40"/>
    <property type="match status" value="1"/>
</dbReference>
<protein>
    <submittedName>
        <fullName evidence="10">Uncharacterized protein</fullName>
    </submittedName>
</protein>
<keyword evidence="5" id="KW-0539">Nucleus</keyword>
<keyword evidence="4" id="KW-0508">mRNA splicing</keyword>
<dbReference type="Gene3D" id="2.20.70.10">
    <property type="match status" value="2"/>
</dbReference>
<feature type="region of interest" description="Disordered" evidence="7">
    <location>
        <begin position="65"/>
        <end position="127"/>
    </location>
</feature>
<evidence type="ECO:0000259" key="8">
    <source>
        <dbReference type="PROSITE" id="PS50020"/>
    </source>
</evidence>
<evidence type="ECO:0000256" key="6">
    <source>
        <dbReference type="SAM" id="Coils"/>
    </source>
</evidence>
<evidence type="ECO:0000256" key="2">
    <source>
        <dbReference type="ARBA" id="ARBA00022664"/>
    </source>
</evidence>
<comment type="caution">
    <text evidence="10">The sequence shown here is derived from an EMBL/GenBank/DDBJ whole genome shotgun (WGS) entry which is preliminary data.</text>
</comment>
<keyword evidence="11" id="KW-1185">Reference proteome</keyword>
<feature type="compositionally biased region" description="Pro residues" evidence="7">
    <location>
        <begin position="114"/>
        <end position="127"/>
    </location>
</feature>
<dbReference type="PROSITE" id="PS51676">
    <property type="entry name" value="FF"/>
    <property type="match status" value="3"/>
</dbReference>
<dbReference type="Pfam" id="PF25432">
    <property type="entry name" value="FF_PRPF40A"/>
    <property type="match status" value="1"/>
</dbReference>
<feature type="region of interest" description="Disordered" evidence="7">
    <location>
        <begin position="555"/>
        <end position="622"/>
    </location>
</feature>
<dbReference type="CDD" id="cd00201">
    <property type="entry name" value="WW"/>
    <property type="match status" value="2"/>
</dbReference>
<dbReference type="SMART" id="SM00456">
    <property type="entry name" value="WW"/>
    <property type="match status" value="2"/>
</dbReference>
<evidence type="ECO:0000256" key="3">
    <source>
        <dbReference type="ARBA" id="ARBA00022737"/>
    </source>
</evidence>
<dbReference type="PANTHER" id="PTHR11864:SF0">
    <property type="entry name" value="PRP40 PRE-MRNA PROCESSING FACTOR 40 HOMOLOG A (YEAST)"/>
    <property type="match status" value="1"/>
</dbReference>
<feature type="compositionally biased region" description="Acidic residues" evidence="7">
    <location>
        <begin position="562"/>
        <end position="575"/>
    </location>
</feature>
<dbReference type="Gene3D" id="1.10.10.440">
    <property type="entry name" value="FF domain"/>
    <property type="match status" value="5"/>
</dbReference>
<dbReference type="FunFam" id="1.10.10.440:FF:000003">
    <property type="entry name" value="Pre-mRNA processing factor 40 homolog A"/>
    <property type="match status" value="1"/>
</dbReference>
<dbReference type="SUPFAM" id="SSF81698">
    <property type="entry name" value="FF domain"/>
    <property type="match status" value="5"/>
</dbReference>
<keyword evidence="2" id="KW-0507">mRNA processing</keyword>
<dbReference type="Pfam" id="PF01846">
    <property type="entry name" value="FF"/>
    <property type="match status" value="3"/>
</dbReference>
<dbReference type="InterPro" id="IPR002713">
    <property type="entry name" value="FF_domain"/>
</dbReference>
<reference evidence="10" key="1">
    <citation type="submission" date="2020-12" db="EMBL/GenBank/DDBJ databases">
        <title>Metabolic potential, ecology and presence of endohyphal bacteria is reflected in genomic diversity of Mucoromycotina.</title>
        <authorList>
            <person name="Muszewska A."/>
            <person name="Okrasinska A."/>
            <person name="Steczkiewicz K."/>
            <person name="Drgas O."/>
            <person name="Orlowska M."/>
            <person name="Perlinska-Lenart U."/>
            <person name="Aleksandrzak-Piekarczyk T."/>
            <person name="Szatraj K."/>
            <person name="Zielenkiewicz U."/>
            <person name="Pilsyk S."/>
            <person name="Malc E."/>
            <person name="Mieczkowski P."/>
            <person name="Kruszewska J.S."/>
            <person name="Biernat P."/>
            <person name="Pawlowska J."/>
        </authorList>
    </citation>
    <scope>NUCLEOTIDE SEQUENCE</scope>
    <source>
        <strain evidence="10">WA0000067209</strain>
    </source>
</reference>
<dbReference type="InterPro" id="IPR036517">
    <property type="entry name" value="FF_domain_sf"/>
</dbReference>
<feature type="domain" description="FF" evidence="9">
    <location>
        <begin position="142"/>
        <end position="196"/>
    </location>
</feature>
<evidence type="ECO:0000256" key="5">
    <source>
        <dbReference type="ARBA" id="ARBA00023242"/>
    </source>
</evidence>
<evidence type="ECO:0000256" key="7">
    <source>
        <dbReference type="SAM" id="MobiDB-lite"/>
    </source>
</evidence>
<dbReference type="PROSITE" id="PS01159">
    <property type="entry name" value="WW_DOMAIN_1"/>
    <property type="match status" value="2"/>
</dbReference>
<evidence type="ECO:0000313" key="10">
    <source>
        <dbReference type="EMBL" id="KAG2177831.1"/>
    </source>
</evidence>
<accession>A0A8H7U9Z8</accession>
<dbReference type="GO" id="GO:0005685">
    <property type="term" value="C:U1 snRNP"/>
    <property type="evidence" value="ECO:0007669"/>
    <property type="project" value="TreeGrafter"/>
</dbReference>
<dbReference type="OrthoDB" id="187617at2759"/>
<feature type="compositionally biased region" description="Basic and acidic residues" evidence="7">
    <location>
        <begin position="65"/>
        <end position="111"/>
    </location>
</feature>